<dbReference type="InterPro" id="IPR006195">
    <property type="entry name" value="aa-tRNA-synth_II"/>
</dbReference>
<dbReference type="AlphaFoldDB" id="A0A5B9QW93"/>
<dbReference type="EMBL" id="CP042914">
    <property type="protein sequence ID" value="QEG43277.1"/>
    <property type="molecule type" value="Genomic_DNA"/>
</dbReference>
<organism evidence="11 12">
    <name type="scientific">Roseimaritima ulvae</name>
    <dbReference type="NCBI Taxonomy" id="980254"/>
    <lineage>
        <taxon>Bacteria</taxon>
        <taxon>Pseudomonadati</taxon>
        <taxon>Planctomycetota</taxon>
        <taxon>Planctomycetia</taxon>
        <taxon>Pirellulales</taxon>
        <taxon>Pirellulaceae</taxon>
        <taxon>Roseimaritima</taxon>
    </lineage>
</organism>
<dbReference type="Gene3D" id="3.30.110.30">
    <property type="entry name" value="C-terminal domain of ProRS"/>
    <property type="match status" value="1"/>
</dbReference>
<dbReference type="GO" id="GO:0004827">
    <property type="term" value="F:proline-tRNA ligase activity"/>
    <property type="evidence" value="ECO:0007669"/>
    <property type="project" value="UniProtKB-UniRule"/>
</dbReference>
<dbReference type="CDD" id="cd00778">
    <property type="entry name" value="ProRS_core_arch_euk"/>
    <property type="match status" value="1"/>
</dbReference>
<keyword evidence="2 9" id="KW-0436">Ligase</keyword>
<evidence type="ECO:0000256" key="2">
    <source>
        <dbReference type="ARBA" id="ARBA00022598"/>
    </source>
</evidence>
<dbReference type="Gene3D" id="3.30.930.10">
    <property type="entry name" value="Bira Bifunctional Protein, Domain 2"/>
    <property type="match status" value="1"/>
</dbReference>
<dbReference type="SUPFAM" id="SSF55681">
    <property type="entry name" value="Class II aaRS and biotin synthetases"/>
    <property type="match status" value="1"/>
</dbReference>
<dbReference type="InterPro" id="IPR036621">
    <property type="entry name" value="Anticodon-bd_dom_sf"/>
</dbReference>
<evidence type="ECO:0000256" key="6">
    <source>
        <dbReference type="ARBA" id="ARBA00023146"/>
    </source>
</evidence>
<keyword evidence="1 9" id="KW-0963">Cytoplasm</keyword>
<sequence>MPAVIDESPYPLVLEIGMAKAPKNAISPTRSEDYPEWYQQVIKAADLAEASPVRGCMVIKPWGYALWENMQRALDDKFKATGHQNAYFPLFIPMSYLEKEAEHVEGFAKECAVVTHHRLEPDPEGGLRPAGPLEEPLIVRPTSETIIGATYAKWVQSYRDLPIKINQWANVVRWELRTRMFLRTAEFLWQEGHTVHATSEEAMEETQQMVDVYADFAERWMAMPVIRGYKTPAERFPGAVETLSIEAMMQDRKALQAGTSHFLGQNFSKAQEIQFQDQDGNLQHAWTTSWGVSTRLVGALIMTHSDDDGLVLPPRLAPAQIVILPIYRDDEQRTEVMAYVDSLKQELAAQTMAGQTLRVEVDDRDIRGGEKKWYHVKRGVPIRIEVGPKDIAKNAAFVTRRDTGKSQGMDRAELVASIADMLCDMQKGLYDRALKLREDNTCQIDNEADFRAYFTPKNADNPEPHGGFAHCHFADEQDLEALLKELKVTIRCIPQENNDEPGKCFLTGKPAKHRGVFAKAY</sequence>
<protein>
    <recommendedName>
        <fullName evidence="9">Proline--tRNA ligase</fullName>
        <ecNumber evidence="9">6.1.1.15</ecNumber>
    </recommendedName>
    <alternativeName>
        <fullName evidence="9">Prolyl-tRNA synthetase</fullName>
        <shortName evidence="9">ProRS</shortName>
    </alternativeName>
</protein>
<dbReference type="Proteomes" id="UP000325286">
    <property type="component" value="Chromosome"/>
</dbReference>
<comment type="catalytic activity">
    <reaction evidence="7 9">
        <text>tRNA(Pro) + L-proline + ATP = L-prolyl-tRNA(Pro) + AMP + diphosphate</text>
        <dbReference type="Rhea" id="RHEA:14305"/>
        <dbReference type="Rhea" id="RHEA-COMP:9700"/>
        <dbReference type="Rhea" id="RHEA-COMP:9702"/>
        <dbReference type="ChEBI" id="CHEBI:30616"/>
        <dbReference type="ChEBI" id="CHEBI:33019"/>
        <dbReference type="ChEBI" id="CHEBI:60039"/>
        <dbReference type="ChEBI" id="CHEBI:78442"/>
        <dbReference type="ChEBI" id="CHEBI:78532"/>
        <dbReference type="ChEBI" id="CHEBI:456215"/>
        <dbReference type="EC" id="6.1.1.15"/>
    </reaction>
</comment>
<evidence type="ECO:0000313" key="11">
    <source>
        <dbReference type="EMBL" id="QEG43277.1"/>
    </source>
</evidence>
<dbReference type="InterPro" id="IPR004499">
    <property type="entry name" value="Pro-tRNA-ligase_IIa_arc-type"/>
</dbReference>
<dbReference type="PANTHER" id="PTHR43382:SF2">
    <property type="entry name" value="BIFUNCTIONAL GLUTAMATE_PROLINE--TRNA LIGASE"/>
    <property type="match status" value="1"/>
</dbReference>
<dbReference type="PROSITE" id="PS50862">
    <property type="entry name" value="AA_TRNA_LIGASE_II"/>
    <property type="match status" value="1"/>
</dbReference>
<dbReference type="NCBIfam" id="TIGR00408">
    <property type="entry name" value="proS_fam_I"/>
    <property type="match status" value="1"/>
</dbReference>
<proteinExistence type="inferred from homology"/>
<evidence type="ECO:0000256" key="8">
    <source>
        <dbReference type="ARBA" id="ARBA00060806"/>
    </source>
</evidence>
<evidence type="ECO:0000256" key="4">
    <source>
        <dbReference type="ARBA" id="ARBA00022840"/>
    </source>
</evidence>
<dbReference type="PANTHER" id="PTHR43382">
    <property type="entry name" value="PROLYL-TRNA SYNTHETASE"/>
    <property type="match status" value="1"/>
</dbReference>
<gene>
    <name evidence="9 11" type="primary">proS</name>
    <name evidence="11" type="ORF">UC8_53240</name>
</gene>
<keyword evidence="12" id="KW-1185">Reference proteome</keyword>
<dbReference type="InterPro" id="IPR045864">
    <property type="entry name" value="aa-tRNA-synth_II/BPL/LPL"/>
</dbReference>
<evidence type="ECO:0000259" key="10">
    <source>
        <dbReference type="PROSITE" id="PS50862"/>
    </source>
</evidence>
<comment type="subunit">
    <text evidence="9">Homodimer.</text>
</comment>
<dbReference type="Pfam" id="PF09180">
    <property type="entry name" value="ProRS-C_1"/>
    <property type="match status" value="1"/>
</dbReference>
<evidence type="ECO:0000256" key="3">
    <source>
        <dbReference type="ARBA" id="ARBA00022741"/>
    </source>
</evidence>
<keyword evidence="4 9" id="KW-0067">ATP-binding</keyword>
<dbReference type="InterPro" id="IPR017449">
    <property type="entry name" value="Pro-tRNA_synth_II"/>
</dbReference>
<dbReference type="InterPro" id="IPR033721">
    <property type="entry name" value="ProRS_core_arch_euk"/>
</dbReference>
<dbReference type="SUPFAM" id="SSF64586">
    <property type="entry name" value="C-terminal domain of ProRS"/>
    <property type="match status" value="1"/>
</dbReference>
<dbReference type="SMART" id="SM00946">
    <property type="entry name" value="ProRS-C_1"/>
    <property type="match status" value="1"/>
</dbReference>
<dbReference type="Pfam" id="PF03129">
    <property type="entry name" value="HGTP_anticodon"/>
    <property type="match status" value="1"/>
</dbReference>
<evidence type="ECO:0000256" key="1">
    <source>
        <dbReference type="ARBA" id="ARBA00022490"/>
    </source>
</evidence>
<comment type="domain">
    <text evidence="9">Consists of three domains: the N-terminal catalytic domain, the anticodon-binding domain and the C-terminal extension.</text>
</comment>
<comment type="subcellular location">
    <subcellularLocation>
        <location evidence="9">Cytoplasm</location>
    </subcellularLocation>
</comment>
<dbReference type="GO" id="GO:0017101">
    <property type="term" value="C:aminoacyl-tRNA synthetase multienzyme complex"/>
    <property type="evidence" value="ECO:0007669"/>
    <property type="project" value="TreeGrafter"/>
</dbReference>
<dbReference type="InterPro" id="IPR002314">
    <property type="entry name" value="aa-tRNA-synt_IIb"/>
</dbReference>
<accession>A0A5B9QW93</accession>
<reference evidence="11 12" key="1">
    <citation type="submission" date="2019-08" db="EMBL/GenBank/DDBJ databases">
        <title>Deep-cultivation of Planctomycetes and their phenomic and genomic characterization uncovers novel biology.</title>
        <authorList>
            <person name="Wiegand S."/>
            <person name="Jogler M."/>
            <person name="Boedeker C."/>
            <person name="Pinto D."/>
            <person name="Vollmers J."/>
            <person name="Rivas-Marin E."/>
            <person name="Kohn T."/>
            <person name="Peeters S.H."/>
            <person name="Heuer A."/>
            <person name="Rast P."/>
            <person name="Oberbeckmann S."/>
            <person name="Bunk B."/>
            <person name="Jeske O."/>
            <person name="Meyerdierks A."/>
            <person name="Storesund J.E."/>
            <person name="Kallscheuer N."/>
            <person name="Luecker S."/>
            <person name="Lage O.M."/>
            <person name="Pohl T."/>
            <person name="Merkel B.J."/>
            <person name="Hornburger P."/>
            <person name="Mueller R.-W."/>
            <person name="Bruemmer F."/>
            <person name="Labrenz M."/>
            <person name="Spormann A.M."/>
            <person name="Op den Camp H."/>
            <person name="Overmann J."/>
            <person name="Amann R."/>
            <person name="Jetten M.S.M."/>
            <person name="Mascher T."/>
            <person name="Medema M.H."/>
            <person name="Devos D.P."/>
            <person name="Kaster A.-K."/>
            <person name="Ovreas L."/>
            <person name="Rohde M."/>
            <person name="Galperin M.Y."/>
            <person name="Jogler C."/>
        </authorList>
    </citation>
    <scope>NUCLEOTIDE SEQUENCE [LARGE SCALE GENOMIC DNA]</scope>
    <source>
        <strain evidence="11 12">UC8</strain>
    </source>
</reference>
<comment type="function">
    <text evidence="9">Catalyzes the attachment of proline to tRNA(Pro) in a two-step reaction: proline is first activated by ATP to form Pro-AMP and then transferred to the acceptor end of tRNA(Pro).</text>
</comment>
<keyword evidence="6 9" id="KW-0030">Aminoacyl-tRNA synthetase</keyword>
<dbReference type="KEGG" id="rul:UC8_53240"/>
<keyword evidence="3 9" id="KW-0547">Nucleotide-binding</keyword>
<evidence type="ECO:0000313" key="12">
    <source>
        <dbReference type="Proteomes" id="UP000325286"/>
    </source>
</evidence>
<dbReference type="InterPro" id="IPR016061">
    <property type="entry name" value="Pro-tRNA_ligase_II_C"/>
</dbReference>
<dbReference type="HAMAP" id="MF_01571">
    <property type="entry name" value="Pro_tRNA_synth_type3"/>
    <property type="match status" value="1"/>
</dbReference>
<dbReference type="FunFam" id="3.30.930.10:FF:000023">
    <property type="entry name" value="Proline--tRNA ligase"/>
    <property type="match status" value="1"/>
</dbReference>
<dbReference type="SUPFAM" id="SSF52954">
    <property type="entry name" value="Class II aaRS ABD-related"/>
    <property type="match status" value="1"/>
</dbReference>
<feature type="domain" description="Aminoacyl-transfer RNA synthetases class-II family profile" evidence="10">
    <location>
        <begin position="63"/>
        <end position="313"/>
    </location>
</feature>
<name>A0A5B9QW93_9BACT</name>
<evidence type="ECO:0000256" key="9">
    <source>
        <dbReference type="HAMAP-Rule" id="MF_01571"/>
    </source>
</evidence>
<evidence type="ECO:0000256" key="5">
    <source>
        <dbReference type="ARBA" id="ARBA00022917"/>
    </source>
</evidence>
<comment type="similarity">
    <text evidence="8 9">Belongs to the class-II aminoacyl-tRNA synthetase family. ProS type 3 subfamily.</text>
</comment>
<keyword evidence="5 9" id="KW-0648">Protein biosynthesis</keyword>
<dbReference type="Gene3D" id="3.40.50.800">
    <property type="entry name" value="Anticodon-binding domain"/>
    <property type="match status" value="1"/>
</dbReference>
<dbReference type="GO" id="GO:0005524">
    <property type="term" value="F:ATP binding"/>
    <property type="evidence" value="ECO:0007669"/>
    <property type="project" value="UniProtKB-UniRule"/>
</dbReference>
<dbReference type="Pfam" id="PF00587">
    <property type="entry name" value="tRNA-synt_2b"/>
    <property type="match status" value="1"/>
</dbReference>
<dbReference type="EC" id="6.1.1.15" evidence="9"/>
<dbReference type="InterPro" id="IPR004154">
    <property type="entry name" value="Anticodon-bd"/>
</dbReference>
<dbReference type="GO" id="GO:0006433">
    <property type="term" value="P:prolyl-tRNA aminoacylation"/>
    <property type="evidence" value="ECO:0007669"/>
    <property type="project" value="UniProtKB-UniRule"/>
</dbReference>
<dbReference type="GO" id="GO:0005737">
    <property type="term" value="C:cytoplasm"/>
    <property type="evidence" value="ECO:0007669"/>
    <property type="project" value="UniProtKB-SubCell"/>
</dbReference>
<evidence type="ECO:0000256" key="7">
    <source>
        <dbReference type="ARBA" id="ARBA00047671"/>
    </source>
</evidence>